<reference evidence="2" key="1">
    <citation type="submission" date="2020-10" db="EMBL/GenBank/DDBJ databases">
        <authorList>
            <person name="Lu T."/>
            <person name="Wang Q."/>
            <person name="Han X."/>
        </authorList>
    </citation>
    <scope>NUCLEOTIDE SEQUENCE</scope>
    <source>
        <strain evidence="2">WQ 117</strain>
    </source>
</reference>
<name>A0A8J7G918_9FLAO</name>
<dbReference type="RefSeq" id="WP_194183175.1">
    <property type="nucleotide sequence ID" value="NZ_JADGIK010000005.1"/>
</dbReference>
<evidence type="ECO:0000313" key="3">
    <source>
        <dbReference type="Proteomes" id="UP000608754"/>
    </source>
</evidence>
<gene>
    <name evidence="2" type="ORF">IM532_09280</name>
</gene>
<dbReference type="AlphaFoldDB" id="A0A8J7G918"/>
<dbReference type="EMBL" id="JADGIK010000005">
    <property type="protein sequence ID" value="MBF0597635.1"/>
    <property type="molecule type" value="Genomic_DNA"/>
</dbReference>
<dbReference type="Pfam" id="PF20420">
    <property type="entry name" value="DUF6702"/>
    <property type="match status" value="1"/>
</dbReference>
<proteinExistence type="predicted"/>
<sequence length="158" mass="18340">MKMWKYILSLVLIVTSINLFAQQQFNTSNTNIDYELETGTLNITSRLYTVAIEKAVGEKTTNKSSFDAKLKNYINNKVDLKINGKPVNVSYYGFQTNEQTTRIYLKVEKLNDISSLDIRLALLMDTYSDQQNFMKIDIKNNRKSFVIRKDTEVVKINF</sequence>
<evidence type="ECO:0000256" key="1">
    <source>
        <dbReference type="SAM" id="SignalP"/>
    </source>
</evidence>
<dbReference type="InterPro" id="IPR046525">
    <property type="entry name" value="DUF6702"/>
</dbReference>
<protein>
    <submittedName>
        <fullName evidence="2">Uncharacterized protein</fullName>
    </submittedName>
</protein>
<evidence type="ECO:0000313" key="2">
    <source>
        <dbReference type="EMBL" id="MBF0597635.1"/>
    </source>
</evidence>
<feature type="signal peptide" evidence="1">
    <location>
        <begin position="1"/>
        <end position="21"/>
    </location>
</feature>
<accession>A0A8J7G918</accession>
<keyword evidence="3" id="KW-1185">Reference proteome</keyword>
<organism evidence="2 3">
    <name type="scientific">Faecalibacter rhinopitheci</name>
    <dbReference type="NCBI Taxonomy" id="2779678"/>
    <lineage>
        <taxon>Bacteria</taxon>
        <taxon>Pseudomonadati</taxon>
        <taxon>Bacteroidota</taxon>
        <taxon>Flavobacteriia</taxon>
        <taxon>Flavobacteriales</taxon>
        <taxon>Weeksellaceae</taxon>
        <taxon>Faecalibacter</taxon>
    </lineage>
</organism>
<dbReference type="Proteomes" id="UP000608754">
    <property type="component" value="Unassembled WGS sequence"/>
</dbReference>
<feature type="chain" id="PRO_5035189416" evidence="1">
    <location>
        <begin position="22"/>
        <end position="158"/>
    </location>
</feature>
<comment type="caution">
    <text evidence="2">The sequence shown here is derived from an EMBL/GenBank/DDBJ whole genome shotgun (WGS) entry which is preliminary data.</text>
</comment>
<keyword evidence="1" id="KW-0732">Signal</keyword>